<dbReference type="AlphaFoldDB" id="A0A7V5PMJ1"/>
<proteinExistence type="predicted"/>
<sequence length="139" mass="15146">MCRFRLALFVLLILIAGQATTAQTTQRLFATKQTPFARVVGDSSAKAKTEVKVDPWTSADKGQHLLGSMMLTVATAKSLQKFYSVDSRQAKWNAAAITISVGIGKEISDYFRPGHVCSYKDLLADGLGILLGQIILNIR</sequence>
<feature type="chain" id="PRO_5030790782" description="DUF2279 domain-containing protein" evidence="1">
    <location>
        <begin position="22"/>
        <end position="139"/>
    </location>
</feature>
<dbReference type="EMBL" id="DROD01000032">
    <property type="protein sequence ID" value="HHJ51651.1"/>
    <property type="molecule type" value="Genomic_DNA"/>
</dbReference>
<evidence type="ECO:0000256" key="1">
    <source>
        <dbReference type="SAM" id="SignalP"/>
    </source>
</evidence>
<accession>A0A7V5PMJ1</accession>
<keyword evidence="1" id="KW-0732">Signal</keyword>
<dbReference type="PANTHER" id="PTHR35462:SF2">
    <property type="entry name" value="TRANSMEMBRANE PROTEIN"/>
    <property type="match status" value="1"/>
</dbReference>
<organism evidence="2">
    <name type="scientific">Caldithrix abyssi</name>
    <dbReference type="NCBI Taxonomy" id="187145"/>
    <lineage>
        <taxon>Bacteria</taxon>
        <taxon>Pseudomonadati</taxon>
        <taxon>Calditrichota</taxon>
        <taxon>Calditrichia</taxon>
        <taxon>Calditrichales</taxon>
        <taxon>Calditrichaceae</taxon>
        <taxon>Caldithrix</taxon>
    </lineage>
</organism>
<dbReference type="PANTHER" id="PTHR35462">
    <property type="match status" value="1"/>
</dbReference>
<dbReference type="NCBIfam" id="NF037970">
    <property type="entry name" value="vanZ_1"/>
    <property type="match status" value="1"/>
</dbReference>
<reference evidence="2" key="1">
    <citation type="journal article" date="2020" name="mSystems">
        <title>Genome- and Community-Level Interaction Insights into Carbon Utilization and Element Cycling Functions of Hydrothermarchaeota in Hydrothermal Sediment.</title>
        <authorList>
            <person name="Zhou Z."/>
            <person name="Liu Y."/>
            <person name="Xu W."/>
            <person name="Pan J."/>
            <person name="Luo Z.H."/>
            <person name="Li M."/>
        </authorList>
    </citation>
    <scope>NUCLEOTIDE SEQUENCE [LARGE SCALE GENOMIC DNA]</scope>
    <source>
        <strain evidence="2">HyVt-527</strain>
    </source>
</reference>
<evidence type="ECO:0008006" key="3">
    <source>
        <dbReference type="Google" id="ProtNLM"/>
    </source>
</evidence>
<protein>
    <recommendedName>
        <fullName evidence="3">DUF2279 domain-containing protein</fullName>
    </recommendedName>
</protein>
<gene>
    <name evidence="2" type="ORF">ENJ89_00525</name>
</gene>
<name>A0A7V5PMJ1_CALAY</name>
<evidence type="ECO:0000313" key="2">
    <source>
        <dbReference type="EMBL" id="HHJ51651.1"/>
    </source>
</evidence>
<feature type="signal peptide" evidence="1">
    <location>
        <begin position="1"/>
        <end position="21"/>
    </location>
</feature>
<comment type="caution">
    <text evidence="2">The sequence shown here is derived from an EMBL/GenBank/DDBJ whole genome shotgun (WGS) entry which is preliminary data.</text>
</comment>
<dbReference type="Proteomes" id="UP000886124">
    <property type="component" value="Unassembled WGS sequence"/>
</dbReference>